<dbReference type="PANTHER" id="PTHR43808">
    <property type="entry name" value="ACETYLORNITHINE DEACETYLASE"/>
    <property type="match status" value="1"/>
</dbReference>
<dbReference type="InterPro" id="IPR011650">
    <property type="entry name" value="Peptidase_M20_dimer"/>
</dbReference>
<dbReference type="InterPro" id="IPR050072">
    <property type="entry name" value="Peptidase_M20A"/>
</dbReference>
<evidence type="ECO:0000313" key="7">
    <source>
        <dbReference type="EMBL" id="EEG27514.1"/>
    </source>
</evidence>
<keyword evidence="3" id="KW-0479">Metal-binding</keyword>
<dbReference type="SUPFAM" id="SSF55031">
    <property type="entry name" value="Bacterial exopeptidase dimerisation domain"/>
    <property type="match status" value="1"/>
</dbReference>
<dbReference type="Gene3D" id="3.40.630.10">
    <property type="entry name" value="Zn peptidases"/>
    <property type="match status" value="1"/>
</dbReference>
<dbReference type="PANTHER" id="PTHR43808:SF8">
    <property type="entry name" value="PEPTIDASE M20 DIMERISATION DOMAIN-CONTAINING PROTEIN"/>
    <property type="match status" value="1"/>
</dbReference>
<gene>
    <name evidence="7" type="ORF">CORMATOL_00944</name>
</gene>
<dbReference type="InterPro" id="IPR036264">
    <property type="entry name" value="Bact_exopeptidase_dim_dom"/>
</dbReference>
<evidence type="ECO:0000256" key="5">
    <source>
        <dbReference type="ARBA" id="ARBA00022833"/>
    </source>
</evidence>
<dbReference type="Pfam" id="PF07687">
    <property type="entry name" value="M20_dimer"/>
    <property type="match status" value="1"/>
</dbReference>
<dbReference type="InterPro" id="IPR002933">
    <property type="entry name" value="Peptidase_M20"/>
</dbReference>
<dbReference type="GO" id="GO:0016787">
    <property type="term" value="F:hydrolase activity"/>
    <property type="evidence" value="ECO:0007669"/>
    <property type="project" value="UniProtKB-KW"/>
</dbReference>
<organism evidence="7 8">
    <name type="scientific">Corynebacterium matruchotii ATCC 33806</name>
    <dbReference type="NCBI Taxonomy" id="566549"/>
    <lineage>
        <taxon>Bacteria</taxon>
        <taxon>Bacillati</taxon>
        <taxon>Actinomycetota</taxon>
        <taxon>Actinomycetes</taxon>
        <taxon>Mycobacteriales</taxon>
        <taxon>Corynebacteriaceae</taxon>
        <taxon>Corynebacterium</taxon>
    </lineage>
</organism>
<dbReference type="AlphaFoldDB" id="C0E1U0"/>
<dbReference type="Gene3D" id="3.30.70.360">
    <property type="match status" value="1"/>
</dbReference>
<evidence type="ECO:0000256" key="3">
    <source>
        <dbReference type="ARBA" id="ARBA00022723"/>
    </source>
</evidence>
<name>C0E1U0_9CORY</name>
<reference evidence="7 8" key="1">
    <citation type="submission" date="2009-01" db="EMBL/GenBank/DDBJ databases">
        <authorList>
            <person name="Fulton L."/>
            <person name="Clifton S."/>
            <person name="Chinwalla A.T."/>
            <person name="Mitreva M."/>
            <person name="Sodergren E."/>
            <person name="Weinstock G."/>
            <person name="Clifton S."/>
            <person name="Dooling D.J."/>
            <person name="Fulton B."/>
            <person name="Minx P."/>
            <person name="Pepin K.H."/>
            <person name="Johnson M."/>
            <person name="Bhonagiri V."/>
            <person name="Nash W.E."/>
            <person name="Mardis E.R."/>
            <person name="Wilson R.K."/>
        </authorList>
    </citation>
    <scope>NUCLEOTIDE SEQUENCE [LARGE SCALE GENOMIC DNA]</scope>
    <source>
        <strain evidence="7 8">ATCC 33806</strain>
    </source>
</reference>
<comment type="similarity">
    <text evidence="2">Belongs to the peptidase M20A family.</text>
</comment>
<evidence type="ECO:0000256" key="4">
    <source>
        <dbReference type="ARBA" id="ARBA00022801"/>
    </source>
</evidence>
<dbReference type="SUPFAM" id="SSF53187">
    <property type="entry name" value="Zn-dependent exopeptidases"/>
    <property type="match status" value="1"/>
</dbReference>
<sequence>MCRIVLSIGFMTSSHIPSDNPLYHDTLELLIALVQNACVNDFTPGSGQEVRNADTLTEFFADTLGINIQRFEPEPGRTSLVVTVPGTNPQEAEPLTFLAHTDVVPVDKQHWTKPPFEGMIEDGKIYGRGTVDMLFITAAMAVVTREVARKGGNLGTLHFVAVADEEARGGLGAKWLAEHHPDAFSWANCVGETGGSHIHGQDGSDSTIVYVGEKGAAQRRIHVYGDPGHGSAPYGKDLATVKIGEIARRLAAAQPAVTDSDTWRQFVAAFRFDPNTTALVKQGKGYEHLGELAAYGDAISHLTISQTVLRAGQAINVLPSHAWLELDIRTLPGQSQDYVDSVLYDALGTDIEYTIEHLITEDATISPTDHPLYRAISAVFTDFFPDTTVVPTIAAGGSDLRFARQLGGVGYGFAVHNPERTLGEIHRQLHSHDEHLYLEDLESTLAGYLALVAAFLYPSNPEAFRHP</sequence>
<evidence type="ECO:0000259" key="6">
    <source>
        <dbReference type="Pfam" id="PF07687"/>
    </source>
</evidence>
<comment type="cofactor">
    <cofactor evidence="1">
        <name>Zn(2+)</name>
        <dbReference type="ChEBI" id="CHEBI:29105"/>
    </cofactor>
</comment>
<protein>
    <submittedName>
        <fullName evidence="7">Peptidase dimerization domain protein</fullName>
    </submittedName>
</protein>
<feature type="domain" description="Peptidase M20 dimerisation" evidence="6">
    <location>
        <begin position="211"/>
        <end position="347"/>
    </location>
</feature>
<comment type="caution">
    <text evidence="7">The sequence shown here is derived from an EMBL/GenBank/DDBJ whole genome shotgun (WGS) entry which is preliminary data.</text>
</comment>
<keyword evidence="4" id="KW-0378">Hydrolase</keyword>
<dbReference type="EMBL" id="ACEB01000014">
    <property type="protein sequence ID" value="EEG27514.1"/>
    <property type="molecule type" value="Genomic_DNA"/>
</dbReference>
<keyword evidence="5" id="KW-0862">Zinc</keyword>
<accession>C0E1U0</accession>
<evidence type="ECO:0000256" key="1">
    <source>
        <dbReference type="ARBA" id="ARBA00001947"/>
    </source>
</evidence>
<proteinExistence type="inferred from homology"/>
<dbReference type="Pfam" id="PF01546">
    <property type="entry name" value="Peptidase_M20"/>
    <property type="match status" value="1"/>
</dbReference>
<dbReference type="Gene3D" id="1.10.150.900">
    <property type="match status" value="1"/>
</dbReference>
<dbReference type="Proteomes" id="UP000006247">
    <property type="component" value="Unassembled WGS sequence"/>
</dbReference>
<dbReference type="GO" id="GO:0046872">
    <property type="term" value="F:metal ion binding"/>
    <property type="evidence" value="ECO:0007669"/>
    <property type="project" value="UniProtKB-KW"/>
</dbReference>
<evidence type="ECO:0000256" key="2">
    <source>
        <dbReference type="ARBA" id="ARBA00006247"/>
    </source>
</evidence>
<dbReference type="HOGENOM" id="CLU_021802_11_2_11"/>
<evidence type="ECO:0000313" key="8">
    <source>
        <dbReference type="Proteomes" id="UP000006247"/>
    </source>
</evidence>